<dbReference type="AlphaFoldDB" id="A0A0A9EW73"/>
<organism evidence="2">
    <name type="scientific">Arundo donax</name>
    <name type="common">Giant reed</name>
    <name type="synonym">Donax arundinaceus</name>
    <dbReference type="NCBI Taxonomy" id="35708"/>
    <lineage>
        <taxon>Eukaryota</taxon>
        <taxon>Viridiplantae</taxon>
        <taxon>Streptophyta</taxon>
        <taxon>Embryophyta</taxon>
        <taxon>Tracheophyta</taxon>
        <taxon>Spermatophyta</taxon>
        <taxon>Magnoliopsida</taxon>
        <taxon>Liliopsida</taxon>
        <taxon>Poales</taxon>
        <taxon>Poaceae</taxon>
        <taxon>PACMAD clade</taxon>
        <taxon>Arundinoideae</taxon>
        <taxon>Arundineae</taxon>
        <taxon>Arundo</taxon>
    </lineage>
</organism>
<sequence length="35" mass="4351">MHRSWLVGRRPWHRGGAWMHDRAAREREQNRRRAA</sequence>
<reference evidence="2" key="1">
    <citation type="submission" date="2014-09" db="EMBL/GenBank/DDBJ databases">
        <authorList>
            <person name="Magalhaes I.L.F."/>
            <person name="Oliveira U."/>
            <person name="Santos F.R."/>
            <person name="Vidigal T.H.D.A."/>
            <person name="Brescovit A.D."/>
            <person name="Santos A.J."/>
        </authorList>
    </citation>
    <scope>NUCLEOTIDE SEQUENCE</scope>
    <source>
        <tissue evidence="2">Shoot tissue taken approximately 20 cm above the soil surface</tissue>
    </source>
</reference>
<evidence type="ECO:0000313" key="2">
    <source>
        <dbReference type="EMBL" id="JAE00298.1"/>
    </source>
</evidence>
<protein>
    <submittedName>
        <fullName evidence="2">Uncharacterized protein</fullName>
    </submittedName>
</protein>
<evidence type="ECO:0000256" key="1">
    <source>
        <dbReference type="SAM" id="MobiDB-lite"/>
    </source>
</evidence>
<accession>A0A0A9EW73</accession>
<reference evidence="2" key="2">
    <citation type="journal article" date="2015" name="Data Brief">
        <title>Shoot transcriptome of the giant reed, Arundo donax.</title>
        <authorList>
            <person name="Barrero R.A."/>
            <person name="Guerrero F.D."/>
            <person name="Moolhuijzen P."/>
            <person name="Goolsby J.A."/>
            <person name="Tidwell J."/>
            <person name="Bellgard S.E."/>
            <person name="Bellgard M.I."/>
        </authorList>
    </citation>
    <scope>NUCLEOTIDE SEQUENCE</scope>
    <source>
        <tissue evidence="2">Shoot tissue taken approximately 20 cm above the soil surface</tissue>
    </source>
</reference>
<proteinExistence type="predicted"/>
<feature type="compositionally biased region" description="Basic and acidic residues" evidence="1">
    <location>
        <begin position="19"/>
        <end position="35"/>
    </location>
</feature>
<dbReference type="EMBL" id="GBRH01197598">
    <property type="protein sequence ID" value="JAE00298.1"/>
    <property type="molecule type" value="Transcribed_RNA"/>
</dbReference>
<feature type="region of interest" description="Disordered" evidence="1">
    <location>
        <begin position="16"/>
        <end position="35"/>
    </location>
</feature>
<name>A0A0A9EW73_ARUDO</name>